<sequence length="120" mass="12754">MQNNALLLIALIARAIANSSGPGSLLGRLSDGRRGDLAPLIAPSWNTAPAAPASNRYKGDLGDTDPRGSVRYNIAPNGRIMKGVITKQREVPTDDLGTGIEQAKEVCCHTESYPDNSRLI</sequence>
<gene>
    <name evidence="3" type="ORF">ODALV1_LOCUS16218</name>
</gene>
<name>A0ABP1QWU0_9HEXA</name>
<organism evidence="3 4">
    <name type="scientific">Orchesella dallaii</name>
    <dbReference type="NCBI Taxonomy" id="48710"/>
    <lineage>
        <taxon>Eukaryota</taxon>
        <taxon>Metazoa</taxon>
        <taxon>Ecdysozoa</taxon>
        <taxon>Arthropoda</taxon>
        <taxon>Hexapoda</taxon>
        <taxon>Collembola</taxon>
        <taxon>Entomobryomorpha</taxon>
        <taxon>Entomobryoidea</taxon>
        <taxon>Orchesellidae</taxon>
        <taxon>Orchesellinae</taxon>
        <taxon>Orchesella</taxon>
    </lineage>
</organism>
<accession>A0ABP1QWU0</accession>
<proteinExistence type="predicted"/>
<keyword evidence="4" id="KW-1185">Reference proteome</keyword>
<feature type="region of interest" description="Disordered" evidence="1">
    <location>
        <begin position="44"/>
        <end position="73"/>
    </location>
</feature>
<evidence type="ECO:0000313" key="3">
    <source>
        <dbReference type="EMBL" id="CAL8113888.1"/>
    </source>
</evidence>
<feature type="compositionally biased region" description="Basic and acidic residues" evidence="1">
    <location>
        <begin position="57"/>
        <end position="68"/>
    </location>
</feature>
<evidence type="ECO:0000256" key="1">
    <source>
        <dbReference type="SAM" id="MobiDB-lite"/>
    </source>
</evidence>
<keyword evidence="2" id="KW-0732">Signal</keyword>
<protein>
    <submittedName>
        <fullName evidence="3">Uncharacterized protein</fullName>
    </submittedName>
</protein>
<comment type="caution">
    <text evidence="3">The sequence shown here is derived from an EMBL/GenBank/DDBJ whole genome shotgun (WGS) entry which is preliminary data.</text>
</comment>
<feature type="signal peptide" evidence="2">
    <location>
        <begin position="1"/>
        <end position="17"/>
    </location>
</feature>
<evidence type="ECO:0000313" key="4">
    <source>
        <dbReference type="Proteomes" id="UP001642540"/>
    </source>
</evidence>
<evidence type="ECO:0000256" key="2">
    <source>
        <dbReference type="SAM" id="SignalP"/>
    </source>
</evidence>
<dbReference type="EMBL" id="CAXLJM020000049">
    <property type="protein sequence ID" value="CAL8113888.1"/>
    <property type="molecule type" value="Genomic_DNA"/>
</dbReference>
<feature type="chain" id="PRO_5046688151" evidence="2">
    <location>
        <begin position="18"/>
        <end position="120"/>
    </location>
</feature>
<dbReference type="Proteomes" id="UP001642540">
    <property type="component" value="Unassembled WGS sequence"/>
</dbReference>
<reference evidence="3 4" key="1">
    <citation type="submission" date="2024-08" db="EMBL/GenBank/DDBJ databases">
        <authorList>
            <person name="Cucini C."/>
            <person name="Frati F."/>
        </authorList>
    </citation>
    <scope>NUCLEOTIDE SEQUENCE [LARGE SCALE GENOMIC DNA]</scope>
</reference>